<evidence type="ECO:0000256" key="10">
    <source>
        <dbReference type="ARBA" id="ARBA00022840"/>
    </source>
</evidence>
<dbReference type="AlphaFoldDB" id="A0A5C1Q9Z5"/>
<dbReference type="NCBIfam" id="NF002378">
    <property type="entry name" value="PRK01372.1"/>
    <property type="match status" value="1"/>
</dbReference>
<evidence type="ECO:0000256" key="21">
    <source>
        <dbReference type="PIRSR" id="PIRSR039102-3"/>
    </source>
</evidence>
<evidence type="ECO:0000313" key="25">
    <source>
        <dbReference type="Proteomes" id="UP000323824"/>
    </source>
</evidence>
<evidence type="ECO:0000256" key="11">
    <source>
        <dbReference type="ARBA" id="ARBA00022842"/>
    </source>
</evidence>
<feature type="active site" evidence="19">
    <location>
        <position position="184"/>
    </location>
</feature>
<evidence type="ECO:0000256" key="16">
    <source>
        <dbReference type="ARBA" id="ARBA00047614"/>
    </source>
</evidence>
<keyword evidence="10 22" id="KW-0067">ATP-binding</keyword>
<feature type="active site" evidence="19">
    <location>
        <position position="320"/>
    </location>
</feature>
<comment type="function">
    <text evidence="2 18">Cell wall formation.</text>
</comment>
<dbReference type="OrthoDB" id="9813261at2"/>
<keyword evidence="8 21" id="KW-0479">Metal-binding</keyword>
<evidence type="ECO:0000256" key="1">
    <source>
        <dbReference type="ARBA" id="ARBA00001936"/>
    </source>
</evidence>
<dbReference type="KEGG" id="sper:EW093_05385"/>
<dbReference type="FunFam" id="3.30.1490.20:FF:000007">
    <property type="entry name" value="D-alanine--D-alanine ligase"/>
    <property type="match status" value="1"/>
</dbReference>
<feature type="active site" evidence="19">
    <location>
        <position position="16"/>
    </location>
</feature>
<keyword evidence="14 21" id="KW-0464">Manganese</keyword>
<dbReference type="GO" id="GO:0008716">
    <property type="term" value="F:D-alanine-D-alanine ligase activity"/>
    <property type="evidence" value="ECO:0007669"/>
    <property type="project" value="UniProtKB-UniRule"/>
</dbReference>
<evidence type="ECO:0000256" key="7">
    <source>
        <dbReference type="ARBA" id="ARBA00022598"/>
    </source>
</evidence>
<organism evidence="24 25">
    <name type="scientific">Thiospirochaeta perfilievii</name>
    <dbReference type="NCBI Taxonomy" id="252967"/>
    <lineage>
        <taxon>Bacteria</taxon>
        <taxon>Pseudomonadati</taxon>
        <taxon>Spirochaetota</taxon>
        <taxon>Spirochaetia</taxon>
        <taxon>Spirochaetales</taxon>
        <taxon>Spirochaetaceae</taxon>
        <taxon>Thiospirochaeta</taxon>
    </lineage>
</organism>
<dbReference type="EC" id="6.3.2.4" evidence="18"/>
<proteinExistence type="inferred from homology"/>
<dbReference type="InterPro" id="IPR005905">
    <property type="entry name" value="D_ala_D_ala"/>
</dbReference>
<evidence type="ECO:0000256" key="8">
    <source>
        <dbReference type="ARBA" id="ARBA00022723"/>
    </source>
</evidence>
<comment type="cofactor">
    <cofactor evidence="1">
        <name>Mn(2+)</name>
        <dbReference type="ChEBI" id="CHEBI:29035"/>
    </cofactor>
</comment>
<feature type="binding site" evidence="20">
    <location>
        <begin position="308"/>
        <end position="309"/>
    </location>
    <ligand>
        <name>ATP</name>
        <dbReference type="ChEBI" id="CHEBI:30616"/>
    </ligand>
</feature>
<dbReference type="InterPro" id="IPR011127">
    <property type="entry name" value="Dala_Dala_lig_N"/>
</dbReference>
<feature type="binding site" evidence="20">
    <location>
        <begin position="184"/>
        <end position="185"/>
    </location>
    <ligand>
        <name>ATP</name>
        <dbReference type="ChEBI" id="CHEBI:30616"/>
    </ligand>
</feature>
<evidence type="ECO:0000256" key="5">
    <source>
        <dbReference type="ARBA" id="ARBA00010871"/>
    </source>
</evidence>
<comment type="catalytic activity">
    <reaction evidence="16 18">
        <text>2 D-alanine + ATP = D-alanyl-D-alanine + ADP + phosphate + H(+)</text>
        <dbReference type="Rhea" id="RHEA:11224"/>
        <dbReference type="ChEBI" id="CHEBI:15378"/>
        <dbReference type="ChEBI" id="CHEBI:30616"/>
        <dbReference type="ChEBI" id="CHEBI:43474"/>
        <dbReference type="ChEBI" id="CHEBI:57416"/>
        <dbReference type="ChEBI" id="CHEBI:57822"/>
        <dbReference type="ChEBI" id="CHEBI:456216"/>
        <dbReference type="EC" id="6.3.2.4"/>
    </reaction>
</comment>
<keyword evidence="13 18" id="KW-0573">Peptidoglycan synthesis</keyword>
<dbReference type="Gene3D" id="3.40.50.20">
    <property type="match status" value="1"/>
</dbReference>
<sequence length="360" mass="40640">MKKHNVAILYGGKSGEHDVSLLSASSVERHLDKKKYNIHLIGITLEGLWYYQHNYTNSSQSLEIVRDESKLISLIPGKGIMYHGQILDIDFIFPILHGTFGEDGTLQGLLDIIDIPYAGSGMEGSFMAMDKEYAKIVWEKEGLPVVPFISIKKHTFIDNPNEIEKQINNKFNYPIFVKPVKTGSSVGVSRVDSSDKLLPALKNAFNYDHKVLIEPAINAREIECSVIGNNYPKTFSLGEIAPSHEFYDYEAKYIDPNGAKLIIPAILTENQKEEIKEIARKAYIAINCKGFSRVDFFLDIDTNSVMLNEINTIPGFTNVSMFSMLCAEDGLNYSDLLDKIFEYGQGKYREQQSIQYNHKG</sequence>
<evidence type="ECO:0000256" key="19">
    <source>
        <dbReference type="PIRSR" id="PIRSR039102-1"/>
    </source>
</evidence>
<keyword evidence="7 18" id="KW-0436">Ligase</keyword>
<dbReference type="InterPro" id="IPR016185">
    <property type="entry name" value="PreATP-grasp_dom_sf"/>
</dbReference>
<feature type="binding site" evidence="21">
    <location>
        <position position="295"/>
    </location>
    <ligand>
        <name>Mg(2+)</name>
        <dbReference type="ChEBI" id="CHEBI:18420"/>
        <label>1</label>
    </ligand>
</feature>
<dbReference type="PROSITE" id="PS00843">
    <property type="entry name" value="DALA_DALA_LIGASE_1"/>
    <property type="match status" value="1"/>
</dbReference>
<evidence type="ECO:0000256" key="12">
    <source>
        <dbReference type="ARBA" id="ARBA00022960"/>
    </source>
</evidence>
<evidence type="ECO:0000256" key="22">
    <source>
        <dbReference type="PROSITE-ProRule" id="PRU00409"/>
    </source>
</evidence>
<keyword evidence="15 18" id="KW-0961">Cell wall biogenesis/degradation</keyword>
<dbReference type="GO" id="GO:0005524">
    <property type="term" value="F:ATP binding"/>
    <property type="evidence" value="ECO:0007669"/>
    <property type="project" value="UniProtKB-UniRule"/>
</dbReference>
<dbReference type="Gene3D" id="3.30.470.20">
    <property type="entry name" value="ATP-grasp fold, B domain"/>
    <property type="match status" value="1"/>
</dbReference>
<feature type="binding site" evidence="21">
    <location>
        <position position="309"/>
    </location>
    <ligand>
        <name>Mg(2+)</name>
        <dbReference type="ChEBI" id="CHEBI:18420"/>
        <label>2</label>
    </ligand>
</feature>
<evidence type="ECO:0000259" key="23">
    <source>
        <dbReference type="PROSITE" id="PS50975"/>
    </source>
</evidence>
<dbReference type="PROSITE" id="PS50975">
    <property type="entry name" value="ATP_GRASP"/>
    <property type="match status" value="1"/>
</dbReference>
<dbReference type="InterPro" id="IPR011095">
    <property type="entry name" value="Dala_Dala_lig_C"/>
</dbReference>
<comment type="pathway">
    <text evidence="17">Glycan biosynthesis.</text>
</comment>
<dbReference type="UniPathway" id="UPA00219"/>
<dbReference type="EMBL" id="CP035807">
    <property type="protein sequence ID" value="QEN04158.1"/>
    <property type="molecule type" value="Genomic_DNA"/>
</dbReference>
<feature type="binding site" evidence="20">
    <location>
        <position position="131"/>
    </location>
    <ligand>
        <name>ATP</name>
        <dbReference type="ChEBI" id="CHEBI:30616"/>
    </ligand>
</feature>
<dbReference type="SUPFAM" id="SSF56059">
    <property type="entry name" value="Glutathione synthetase ATP-binding domain-like"/>
    <property type="match status" value="1"/>
</dbReference>
<dbReference type="PROSITE" id="PS00844">
    <property type="entry name" value="DALA_DALA_LIGASE_2"/>
    <property type="match status" value="1"/>
</dbReference>
<comment type="cofactor">
    <cofactor evidence="21">
        <name>Mg(2+)</name>
        <dbReference type="ChEBI" id="CHEBI:18420"/>
    </cofactor>
    <cofactor evidence="21">
        <name>Mn(2+)</name>
        <dbReference type="ChEBI" id="CHEBI:29035"/>
    </cofactor>
    <text evidence="21">Binds 2 magnesium or manganese ions per subunit.</text>
</comment>
<dbReference type="SUPFAM" id="SSF52440">
    <property type="entry name" value="PreATP-grasp domain"/>
    <property type="match status" value="1"/>
</dbReference>
<dbReference type="RefSeq" id="WP_149567409.1">
    <property type="nucleotide sequence ID" value="NZ_CP035807.1"/>
</dbReference>
<evidence type="ECO:0000313" key="24">
    <source>
        <dbReference type="EMBL" id="QEN04158.1"/>
    </source>
</evidence>
<feature type="binding site" evidence="21">
    <location>
        <position position="309"/>
    </location>
    <ligand>
        <name>Mg(2+)</name>
        <dbReference type="ChEBI" id="CHEBI:18420"/>
        <label>1</label>
    </ligand>
</feature>
<evidence type="ECO:0000256" key="9">
    <source>
        <dbReference type="ARBA" id="ARBA00022741"/>
    </source>
</evidence>
<reference evidence="24 25" key="2">
    <citation type="submission" date="2019-09" db="EMBL/GenBank/DDBJ databases">
        <title>Complete Genome Sequence and Methylome Analysis of free living Spirochaetas.</title>
        <authorList>
            <person name="Leshcheva N."/>
            <person name="Mikheeva N."/>
        </authorList>
    </citation>
    <scope>NUCLEOTIDE SEQUENCE [LARGE SCALE GENOMIC DNA]</scope>
    <source>
        <strain evidence="24 25">P</strain>
    </source>
</reference>
<comment type="similarity">
    <text evidence="5 18">Belongs to the D-alanine--D-alanine ligase family.</text>
</comment>
<evidence type="ECO:0000256" key="2">
    <source>
        <dbReference type="ARBA" id="ARBA00003921"/>
    </source>
</evidence>
<gene>
    <name evidence="18" type="primary">ddl</name>
    <name evidence="24" type="ORF">EW093_05385</name>
</gene>
<keyword evidence="12 18" id="KW-0133">Cell shape</keyword>
<evidence type="ECO:0000256" key="20">
    <source>
        <dbReference type="PIRSR" id="PIRSR039102-2"/>
    </source>
</evidence>
<keyword evidence="25" id="KW-1185">Reference proteome</keyword>
<dbReference type="Gene3D" id="3.30.1490.20">
    <property type="entry name" value="ATP-grasp fold, A domain"/>
    <property type="match status" value="1"/>
</dbReference>
<dbReference type="InterPro" id="IPR013815">
    <property type="entry name" value="ATP_grasp_subdomain_1"/>
</dbReference>
<dbReference type="HAMAP" id="MF_00047">
    <property type="entry name" value="Dala_Dala_lig"/>
    <property type="match status" value="1"/>
</dbReference>
<feature type="binding site" evidence="21">
    <location>
        <position position="311"/>
    </location>
    <ligand>
        <name>Mg(2+)</name>
        <dbReference type="ChEBI" id="CHEBI:18420"/>
        <label>2</label>
    </ligand>
</feature>
<accession>A0A5C1Q9Z5</accession>
<dbReference type="PANTHER" id="PTHR23132:SF25">
    <property type="entry name" value="D-ALANINE--D-ALANINE LIGASE A"/>
    <property type="match status" value="1"/>
</dbReference>
<dbReference type="NCBIfam" id="TIGR01205">
    <property type="entry name" value="D_ala_D_alaTIGR"/>
    <property type="match status" value="1"/>
</dbReference>
<evidence type="ECO:0000256" key="13">
    <source>
        <dbReference type="ARBA" id="ARBA00022984"/>
    </source>
</evidence>
<feature type="binding site" evidence="20">
    <location>
        <begin position="176"/>
        <end position="178"/>
    </location>
    <ligand>
        <name>ATP</name>
        <dbReference type="ChEBI" id="CHEBI:30616"/>
    </ligand>
</feature>
<name>A0A5C1Q9Z5_9SPIO</name>
<comment type="pathway">
    <text evidence="4 18">Cell wall biogenesis; peptidoglycan biosynthesis.</text>
</comment>
<dbReference type="PANTHER" id="PTHR23132">
    <property type="entry name" value="D-ALANINE--D-ALANINE LIGASE"/>
    <property type="match status" value="1"/>
</dbReference>
<feature type="domain" description="ATP-grasp" evidence="23">
    <location>
        <begin position="135"/>
        <end position="342"/>
    </location>
</feature>
<evidence type="ECO:0000256" key="6">
    <source>
        <dbReference type="ARBA" id="ARBA00022490"/>
    </source>
</evidence>
<keyword evidence="11 21" id="KW-0460">Magnesium</keyword>
<protein>
    <recommendedName>
        <fullName evidence="18">D-alanine--D-alanine ligase</fullName>
        <ecNumber evidence="18">6.3.2.4</ecNumber>
    </recommendedName>
    <alternativeName>
        <fullName evidence="18">D-Ala-D-Ala ligase</fullName>
    </alternativeName>
    <alternativeName>
        <fullName evidence="18">D-alanylalanine synthetase</fullName>
    </alternativeName>
</protein>
<dbReference type="Proteomes" id="UP000323824">
    <property type="component" value="Chromosome"/>
</dbReference>
<evidence type="ECO:0000256" key="3">
    <source>
        <dbReference type="ARBA" id="ARBA00004496"/>
    </source>
</evidence>
<evidence type="ECO:0000256" key="4">
    <source>
        <dbReference type="ARBA" id="ARBA00004752"/>
    </source>
</evidence>
<comment type="subcellular location">
    <subcellularLocation>
        <location evidence="3 18">Cytoplasm</location>
    </subcellularLocation>
</comment>
<reference evidence="24 25" key="1">
    <citation type="submission" date="2019-02" db="EMBL/GenBank/DDBJ databases">
        <authorList>
            <person name="Fomenkov A."/>
            <person name="Dubinina G."/>
            <person name="Grabovich M."/>
            <person name="Vincze T."/>
            <person name="Roberts R.J."/>
        </authorList>
    </citation>
    <scope>NUCLEOTIDE SEQUENCE [LARGE SCALE GENOMIC DNA]</scope>
    <source>
        <strain evidence="24 25">P</strain>
    </source>
</reference>
<evidence type="ECO:0000256" key="17">
    <source>
        <dbReference type="ARBA" id="ARBA00060592"/>
    </source>
</evidence>
<evidence type="ECO:0000256" key="14">
    <source>
        <dbReference type="ARBA" id="ARBA00023211"/>
    </source>
</evidence>
<evidence type="ECO:0000256" key="15">
    <source>
        <dbReference type="ARBA" id="ARBA00023316"/>
    </source>
</evidence>
<dbReference type="InterPro" id="IPR011761">
    <property type="entry name" value="ATP-grasp"/>
</dbReference>
<dbReference type="NCBIfam" id="NF002528">
    <property type="entry name" value="PRK01966.1-4"/>
    <property type="match status" value="1"/>
</dbReference>
<feature type="binding site" evidence="20">
    <location>
        <begin position="214"/>
        <end position="221"/>
    </location>
    <ligand>
        <name>ATP</name>
        <dbReference type="ChEBI" id="CHEBI:30616"/>
    </ligand>
</feature>
<dbReference type="GO" id="GO:0005829">
    <property type="term" value="C:cytosol"/>
    <property type="evidence" value="ECO:0007669"/>
    <property type="project" value="TreeGrafter"/>
</dbReference>
<dbReference type="InterPro" id="IPR000291">
    <property type="entry name" value="D-Ala_lig_Van_CS"/>
</dbReference>
<keyword evidence="6 18" id="KW-0963">Cytoplasm</keyword>
<dbReference type="FunFam" id="3.30.470.20:FF:000008">
    <property type="entry name" value="D-alanine--D-alanine ligase"/>
    <property type="match status" value="1"/>
</dbReference>
<dbReference type="GO" id="GO:0071555">
    <property type="term" value="P:cell wall organization"/>
    <property type="evidence" value="ECO:0007669"/>
    <property type="project" value="UniProtKB-KW"/>
</dbReference>
<dbReference type="GO" id="GO:0009252">
    <property type="term" value="P:peptidoglycan biosynthetic process"/>
    <property type="evidence" value="ECO:0007669"/>
    <property type="project" value="UniProtKB-UniRule"/>
</dbReference>
<keyword evidence="9 20" id="KW-0547">Nucleotide-binding</keyword>
<dbReference type="PIRSF" id="PIRSF039102">
    <property type="entry name" value="Ddl/VanB"/>
    <property type="match status" value="1"/>
</dbReference>
<dbReference type="GO" id="GO:0046872">
    <property type="term" value="F:metal ion binding"/>
    <property type="evidence" value="ECO:0007669"/>
    <property type="project" value="UniProtKB-KW"/>
</dbReference>
<dbReference type="GO" id="GO:0008360">
    <property type="term" value="P:regulation of cell shape"/>
    <property type="evidence" value="ECO:0007669"/>
    <property type="project" value="UniProtKB-KW"/>
</dbReference>
<evidence type="ECO:0000256" key="18">
    <source>
        <dbReference type="HAMAP-Rule" id="MF_00047"/>
    </source>
</evidence>
<dbReference type="Pfam" id="PF01820">
    <property type="entry name" value="Dala_Dala_lig_N"/>
    <property type="match status" value="1"/>
</dbReference>
<dbReference type="Pfam" id="PF07478">
    <property type="entry name" value="Dala_Dala_lig_C"/>
    <property type="match status" value="1"/>
</dbReference>